<sequence length="73" mass="7362">APLGVRACGGPREYIAYCPATTDSARLFAKLAELARAETAANERSGAMSVCSLVTPPAPGYTGGRCTAAASSQ</sequence>
<protein>
    <submittedName>
        <fullName evidence="1">Uncharacterized protein</fullName>
    </submittedName>
</protein>
<accession>A0A6J4LPA0</accession>
<evidence type="ECO:0000313" key="1">
    <source>
        <dbReference type="EMBL" id="CAA9338967.1"/>
    </source>
</evidence>
<proteinExistence type="predicted"/>
<reference evidence="1" key="1">
    <citation type="submission" date="2020-02" db="EMBL/GenBank/DDBJ databases">
        <authorList>
            <person name="Meier V. D."/>
        </authorList>
    </citation>
    <scope>NUCLEOTIDE SEQUENCE</scope>
    <source>
        <strain evidence="1">AVDCRST_MAG11</strain>
    </source>
</reference>
<feature type="non-terminal residue" evidence="1">
    <location>
        <position position="1"/>
    </location>
</feature>
<dbReference type="EMBL" id="CADCTU010000632">
    <property type="protein sequence ID" value="CAA9338967.1"/>
    <property type="molecule type" value="Genomic_DNA"/>
</dbReference>
<dbReference type="AlphaFoldDB" id="A0A6J4LPA0"/>
<organism evidence="1">
    <name type="scientific">uncultured Gemmatimonadaceae bacterium</name>
    <dbReference type="NCBI Taxonomy" id="246130"/>
    <lineage>
        <taxon>Bacteria</taxon>
        <taxon>Pseudomonadati</taxon>
        <taxon>Gemmatimonadota</taxon>
        <taxon>Gemmatimonadia</taxon>
        <taxon>Gemmatimonadales</taxon>
        <taxon>Gemmatimonadaceae</taxon>
        <taxon>environmental samples</taxon>
    </lineage>
</organism>
<name>A0A6J4LPA0_9BACT</name>
<gene>
    <name evidence="1" type="ORF">AVDCRST_MAG11-2883</name>
</gene>